<evidence type="ECO:0000313" key="3">
    <source>
        <dbReference type="Proteomes" id="UP001152130"/>
    </source>
</evidence>
<dbReference type="PANTHER" id="PTHR47256:SF1">
    <property type="entry name" value="ZN(II)2CYS6 TRANSCRIPTION FACTOR (EUROFUNG)"/>
    <property type="match status" value="1"/>
</dbReference>
<evidence type="ECO:0000313" key="2">
    <source>
        <dbReference type="EMBL" id="KAJ4005521.1"/>
    </source>
</evidence>
<accession>A0A9W8PFV7</accession>
<feature type="region of interest" description="Disordered" evidence="1">
    <location>
        <begin position="17"/>
        <end position="37"/>
    </location>
</feature>
<gene>
    <name evidence="2" type="ORF">NW766_011071</name>
</gene>
<feature type="compositionally biased region" description="Polar residues" evidence="1">
    <location>
        <begin position="24"/>
        <end position="35"/>
    </location>
</feature>
<dbReference type="AlphaFoldDB" id="A0A9W8PFV7"/>
<keyword evidence="3" id="KW-1185">Reference proteome</keyword>
<evidence type="ECO:0000256" key="1">
    <source>
        <dbReference type="SAM" id="MobiDB-lite"/>
    </source>
</evidence>
<organism evidence="2 3">
    <name type="scientific">Fusarium irregulare</name>
    <dbReference type="NCBI Taxonomy" id="2494466"/>
    <lineage>
        <taxon>Eukaryota</taxon>
        <taxon>Fungi</taxon>
        <taxon>Dikarya</taxon>
        <taxon>Ascomycota</taxon>
        <taxon>Pezizomycotina</taxon>
        <taxon>Sordariomycetes</taxon>
        <taxon>Hypocreomycetidae</taxon>
        <taxon>Hypocreales</taxon>
        <taxon>Nectriaceae</taxon>
        <taxon>Fusarium</taxon>
        <taxon>Fusarium incarnatum-equiseti species complex</taxon>
    </lineage>
</organism>
<sequence length="194" mass="21536">MAISDALPLLQATPISKAARHGPTGSSLVPGSTRSPCRVSRTGSRPIFFPEWFMQTVKFRIAVEWFDDLSACLKPDKIVLPSHLDLHIHFQYIVMLLLESFVACEKDNTSIALLEGMTKSIRALVHEATIRFETLVRAYYLHHSFNTYAPVMVQFLSVLGFLSAQKAVTNPSKHQSSMTLATLGQKASTTSLSR</sequence>
<reference evidence="2" key="1">
    <citation type="submission" date="2022-10" db="EMBL/GenBank/DDBJ databases">
        <title>Fusarium specimens isolated from Avocado Roots.</title>
        <authorList>
            <person name="Stajich J."/>
            <person name="Roper C."/>
            <person name="Heimlech-Rivalta G."/>
        </authorList>
    </citation>
    <scope>NUCLEOTIDE SEQUENCE</scope>
    <source>
        <strain evidence="2">CF00143</strain>
    </source>
</reference>
<proteinExistence type="predicted"/>
<dbReference type="Proteomes" id="UP001152130">
    <property type="component" value="Unassembled WGS sequence"/>
</dbReference>
<dbReference type="InterPro" id="IPR053187">
    <property type="entry name" value="Notoamide_regulator"/>
</dbReference>
<dbReference type="EMBL" id="JAPDHF010000021">
    <property type="protein sequence ID" value="KAJ4005521.1"/>
    <property type="molecule type" value="Genomic_DNA"/>
</dbReference>
<dbReference type="PANTHER" id="PTHR47256">
    <property type="entry name" value="ZN(II)2CYS6 TRANSCRIPTION FACTOR (EUROFUNG)-RELATED"/>
    <property type="match status" value="1"/>
</dbReference>
<protein>
    <submittedName>
        <fullName evidence="2">Uncharacterized protein</fullName>
    </submittedName>
</protein>
<comment type="caution">
    <text evidence="2">The sequence shown here is derived from an EMBL/GenBank/DDBJ whole genome shotgun (WGS) entry which is preliminary data.</text>
</comment>
<name>A0A9W8PFV7_9HYPO</name>